<dbReference type="PANTHER" id="PTHR40048:SF1">
    <property type="entry name" value="RHAMNOSYL O-METHYLTRANSFERASE"/>
    <property type="match status" value="1"/>
</dbReference>
<dbReference type="GO" id="GO:0005886">
    <property type="term" value="C:plasma membrane"/>
    <property type="evidence" value="ECO:0007669"/>
    <property type="project" value="TreeGrafter"/>
</dbReference>
<dbReference type="GO" id="GO:0032259">
    <property type="term" value="P:methylation"/>
    <property type="evidence" value="ECO:0007669"/>
    <property type="project" value="UniProtKB-KW"/>
</dbReference>
<reference evidence="3 4" key="1">
    <citation type="submission" date="2019-09" db="EMBL/GenBank/DDBJ databases">
        <title>Genome sequencing of strain KACC 19322.</title>
        <authorList>
            <person name="Heo J."/>
            <person name="Kim S.-J."/>
            <person name="Kim J.-S."/>
            <person name="Hong S.-B."/>
            <person name="Kwon S.-W."/>
        </authorList>
    </citation>
    <scope>NUCLEOTIDE SEQUENCE [LARGE SCALE GENOMIC DNA]</scope>
    <source>
        <strain evidence="3 4">KACC 19322</strain>
    </source>
</reference>
<dbReference type="Gene3D" id="3.40.50.150">
    <property type="entry name" value="Vaccinia Virus protein VP39"/>
    <property type="match status" value="1"/>
</dbReference>
<keyword evidence="2 3" id="KW-0808">Transferase</keyword>
<dbReference type="OrthoDB" id="6075445at2"/>
<dbReference type="Pfam" id="PF13578">
    <property type="entry name" value="Methyltransf_24"/>
    <property type="match status" value="1"/>
</dbReference>
<dbReference type="Proteomes" id="UP000322159">
    <property type="component" value="Chromosome"/>
</dbReference>
<dbReference type="GO" id="GO:0071770">
    <property type="term" value="P:DIM/DIP cell wall layer assembly"/>
    <property type="evidence" value="ECO:0007669"/>
    <property type="project" value="TreeGrafter"/>
</dbReference>
<evidence type="ECO:0000256" key="2">
    <source>
        <dbReference type="ARBA" id="ARBA00022679"/>
    </source>
</evidence>
<evidence type="ECO:0000313" key="3">
    <source>
        <dbReference type="EMBL" id="QEO08642.1"/>
    </source>
</evidence>
<keyword evidence="1 3" id="KW-0489">Methyltransferase</keyword>
<sequence>MPSRLIRSAWFEHAAFAGWLMDALRPRTLVELGTHTGFSFFAFAELADRLGLDTRLFALDSWEGDDHAGFYDESVYESVKAIAEADFPHRTELIRGYFSESAPRIDDNSVELLHIDGRHGYEDVREDFEEYLPKVADNGVVLFHDCYEFREGFGVHRFWDEIADRWPSFRFHHGHGLGVLAVGTDVPDSVLAFIEYANSHEHEVRDFYAQLGARVTEEYVVREQAARAGALEAEIADLRASTSWKVTSPLRALGALRLRGRS</sequence>
<dbReference type="PANTHER" id="PTHR40048">
    <property type="entry name" value="RHAMNOSYL O-METHYLTRANSFERASE"/>
    <property type="match status" value="1"/>
</dbReference>
<evidence type="ECO:0000256" key="1">
    <source>
        <dbReference type="ARBA" id="ARBA00022603"/>
    </source>
</evidence>
<dbReference type="AlphaFoldDB" id="A0A5C1Y6W9"/>
<dbReference type="EMBL" id="CP043504">
    <property type="protein sequence ID" value="QEO08642.1"/>
    <property type="molecule type" value="Genomic_DNA"/>
</dbReference>
<dbReference type="KEGG" id="lyk:FLP23_00510"/>
<keyword evidence="4" id="KW-1185">Reference proteome</keyword>
<evidence type="ECO:0000313" key="4">
    <source>
        <dbReference type="Proteomes" id="UP000322159"/>
    </source>
</evidence>
<accession>A0A5C1Y6W9</accession>
<gene>
    <name evidence="3" type="ORF">FLP23_00510</name>
</gene>
<organism evidence="3 4">
    <name type="scientific">Protaetiibacter larvae</name>
    <dbReference type="NCBI Taxonomy" id="2592654"/>
    <lineage>
        <taxon>Bacteria</taxon>
        <taxon>Bacillati</taxon>
        <taxon>Actinomycetota</taxon>
        <taxon>Actinomycetes</taxon>
        <taxon>Micrococcales</taxon>
        <taxon>Microbacteriaceae</taxon>
        <taxon>Protaetiibacter</taxon>
    </lineage>
</organism>
<dbReference type="InterPro" id="IPR029063">
    <property type="entry name" value="SAM-dependent_MTases_sf"/>
</dbReference>
<dbReference type="GO" id="GO:0008168">
    <property type="term" value="F:methyltransferase activity"/>
    <property type="evidence" value="ECO:0007669"/>
    <property type="project" value="UniProtKB-KW"/>
</dbReference>
<name>A0A5C1Y6W9_9MICO</name>
<protein>
    <submittedName>
        <fullName evidence="3">Class I SAM-dependent methyltransferase</fullName>
    </submittedName>
</protein>
<dbReference type="SUPFAM" id="SSF53335">
    <property type="entry name" value="S-adenosyl-L-methionine-dependent methyltransferases"/>
    <property type="match status" value="1"/>
</dbReference>
<proteinExistence type="predicted"/>